<accession>A0A345D8D9</accession>
<dbReference type="PROSITE" id="PS51352">
    <property type="entry name" value="THIOREDOXIN_2"/>
    <property type="match status" value="1"/>
</dbReference>
<feature type="domain" description="Thioredoxin" evidence="6">
    <location>
        <begin position="26"/>
        <end position="204"/>
    </location>
</feature>
<dbReference type="PANTHER" id="PTHR12151">
    <property type="entry name" value="ELECTRON TRANSPORT PROTIN SCO1/SENC FAMILY MEMBER"/>
    <property type="match status" value="1"/>
</dbReference>
<evidence type="ECO:0000256" key="1">
    <source>
        <dbReference type="ARBA" id="ARBA00010996"/>
    </source>
</evidence>
<dbReference type="CDD" id="cd02968">
    <property type="entry name" value="SCO"/>
    <property type="match status" value="1"/>
</dbReference>
<keyword evidence="4" id="KW-1015">Disulfide bond</keyword>
<feature type="disulfide bond" description="Redox-active" evidence="4">
    <location>
        <begin position="79"/>
        <end position="83"/>
    </location>
</feature>
<keyword evidence="8" id="KW-1185">Reference proteome</keyword>
<dbReference type="AlphaFoldDB" id="A0A345D8D9"/>
<sequence length="206" mass="22151">MNTTMMGRRAVLSAFKAIAFSCVFVLSACSPSPQFLNQNVTGSGYATQVELKNASGGTVQLSAPAPKQVTALFFGFTQCPDVCPTTLGTMKLVKQELIKNKIDADRLRIVFVSIDPERDTPEVLKAYAAAFDPAVIGAYSSPEGTQKVAKDFNIVYEKVGAGPFYTMNHSANAYLIDSDGRTRVSIPYGTTAPVIAHDVEQLLAMK</sequence>
<dbReference type="SUPFAM" id="SSF52833">
    <property type="entry name" value="Thioredoxin-like"/>
    <property type="match status" value="1"/>
</dbReference>
<feature type="chain" id="PRO_5016930981" evidence="5">
    <location>
        <begin position="28"/>
        <end position="206"/>
    </location>
</feature>
<dbReference type="RefSeq" id="WP_114561904.1">
    <property type="nucleotide sequence ID" value="NZ_CP031124.1"/>
</dbReference>
<evidence type="ECO:0000256" key="4">
    <source>
        <dbReference type="PIRSR" id="PIRSR603782-2"/>
    </source>
</evidence>
<dbReference type="InterPro" id="IPR003782">
    <property type="entry name" value="SCO1/SenC"/>
</dbReference>
<dbReference type="Proteomes" id="UP000252182">
    <property type="component" value="Chromosome"/>
</dbReference>
<comment type="similarity">
    <text evidence="1">Belongs to the SCO1/2 family.</text>
</comment>
<gene>
    <name evidence="7" type="primary">ypmQ</name>
    <name evidence="7" type="ORF">DTO96_100337</name>
</gene>
<keyword evidence="3" id="KW-0479">Metal-binding</keyword>
<dbReference type="InterPro" id="IPR013766">
    <property type="entry name" value="Thioredoxin_domain"/>
</dbReference>
<dbReference type="GO" id="GO:0046872">
    <property type="term" value="F:metal ion binding"/>
    <property type="evidence" value="ECO:0007669"/>
    <property type="project" value="UniProtKB-KW"/>
</dbReference>
<feature type="binding site" evidence="3">
    <location>
        <position position="83"/>
    </location>
    <ligand>
        <name>Cu cation</name>
        <dbReference type="ChEBI" id="CHEBI:23378"/>
    </ligand>
</feature>
<reference evidence="8" key="1">
    <citation type="submission" date="2018-07" db="EMBL/GenBank/DDBJ databases">
        <authorList>
            <person name="Kim H."/>
        </authorList>
    </citation>
    <scope>NUCLEOTIDE SEQUENCE [LARGE SCALE GENOMIC DNA]</scope>
    <source>
        <strain evidence="8">F02</strain>
    </source>
</reference>
<feature type="binding site" evidence="3">
    <location>
        <position position="79"/>
    </location>
    <ligand>
        <name>Cu cation</name>
        <dbReference type="ChEBI" id="CHEBI:23378"/>
    </ligand>
</feature>
<keyword evidence="2 3" id="KW-0186">Copper</keyword>
<proteinExistence type="inferred from homology"/>
<evidence type="ECO:0000313" key="8">
    <source>
        <dbReference type="Proteomes" id="UP000252182"/>
    </source>
</evidence>
<evidence type="ECO:0000256" key="2">
    <source>
        <dbReference type="ARBA" id="ARBA00023008"/>
    </source>
</evidence>
<dbReference type="Gene3D" id="3.40.30.10">
    <property type="entry name" value="Glutaredoxin"/>
    <property type="match status" value="1"/>
</dbReference>
<evidence type="ECO:0000256" key="3">
    <source>
        <dbReference type="PIRSR" id="PIRSR603782-1"/>
    </source>
</evidence>
<evidence type="ECO:0000313" key="7">
    <source>
        <dbReference type="EMBL" id="AXF84627.1"/>
    </source>
</evidence>
<organism evidence="7 8">
    <name type="scientific">Ephemeroptericola cinctiostellae</name>
    <dbReference type="NCBI Taxonomy" id="2268024"/>
    <lineage>
        <taxon>Bacteria</taxon>
        <taxon>Pseudomonadati</taxon>
        <taxon>Pseudomonadota</taxon>
        <taxon>Betaproteobacteria</taxon>
        <taxon>Burkholderiales</taxon>
        <taxon>Burkholderiaceae</taxon>
        <taxon>Ephemeroptericola</taxon>
    </lineage>
</organism>
<evidence type="ECO:0000256" key="5">
    <source>
        <dbReference type="SAM" id="SignalP"/>
    </source>
</evidence>
<name>A0A345D8D9_9BURK</name>
<dbReference type="PANTHER" id="PTHR12151:SF25">
    <property type="entry name" value="LINALOOL DEHYDRATASE_ISOMERASE DOMAIN-CONTAINING PROTEIN"/>
    <property type="match status" value="1"/>
</dbReference>
<dbReference type="KEGG" id="hyf:DTO96_100337"/>
<evidence type="ECO:0000259" key="6">
    <source>
        <dbReference type="PROSITE" id="PS51352"/>
    </source>
</evidence>
<keyword evidence="5" id="KW-0732">Signal</keyword>
<dbReference type="Pfam" id="PF02630">
    <property type="entry name" value="SCO1-SenC"/>
    <property type="match status" value="1"/>
</dbReference>
<protein>
    <submittedName>
        <fullName evidence="7">SCO1 protein</fullName>
    </submittedName>
</protein>
<feature type="binding site" evidence="3">
    <location>
        <position position="169"/>
    </location>
    <ligand>
        <name>Cu cation</name>
        <dbReference type="ChEBI" id="CHEBI:23378"/>
    </ligand>
</feature>
<dbReference type="InterPro" id="IPR036249">
    <property type="entry name" value="Thioredoxin-like_sf"/>
</dbReference>
<dbReference type="EMBL" id="CP031124">
    <property type="protein sequence ID" value="AXF84627.1"/>
    <property type="molecule type" value="Genomic_DNA"/>
</dbReference>
<dbReference type="OrthoDB" id="9790194at2"/>
<feature type="signal peptide" evidence="5">
    <location>
        <begin position="1"/>
        <end position="27"/>
    </location>
</feature>